<dbReference type="Pfam" id="PF01425">
    <property type="entry name" value="Amidase"/>
    <property type="match status" value="1"/>
</dbReference>
<evidence type="ECO:0000313" key="3">
    <source>
        <dbReference type="Proteomes" id="UP000240258"/>
    </source>
</evidence>
<accession>A0ABM6TT54</accession>
<evidence type="ECO:0000313" key="2">
    <source>
        <dbReference type="EMBL" id="AVQ17824.1"/>
    </source>
</evidence>
<dbReference type="Proteomes" id="UP000240258">
    <property type="component" value="Chromosome"/>
</dbReference>
<dbReference type="InterPro" id="IPR036928">
    <property type="entry name" value="AS_sf"/>
</dbReference>
<name>A0ABM6TT54_FUSMR</name>
<organism evidence="2 3">
    <name type="scientific">Fusobacterium mortiferum ATCC 9817</name>
    <dbReference type="NCBI Taxonomy" id="469616"/>
    <lineage>
        <taxon>Bacteria</taxon>
        <taxon>Fusobacteriati</taxon>
        <taxon>Fusobacteriota</taxon>
        <taxon>Fusobacteriia</taxon>
        <taxon>Fusobacteriales</taxon>
        <taxon>Fusobacteriaceae</taxon>
        <taxon>Fusobacterium</taxon>
    </lineage>
</organism>
<dbReference type="SUPFAM" id="SSF75304">
    <property type="entry name" value="Amidase signature (AS) enzymes"/>
    <property type="match status" value="1"/>
</dbReference>
<keyword evidence="3" id="KW-1185">Reference proteome</keyword>
<reference evidence="3" key="1">
    <citation type="journal article" date="2018" name="MSphere">
        <title>Fusobacterium Genomics Using MinION and Illumina Sequencing Enables Genome Completion and Correction.</title>
        <authorList>
            <person name="Todd S.M."/>
            <person name="Settlage R.E."/>
            <person name="Lahmers K.K."/>
            <person name="Slade D.J."/>
        </authorList>
    </citation>
    <scope>NUCLEOTIDE SEQUENCE [LARGE SCALE GENOMIC DNA]</scope>
    <source>
        <strain evidence="3">ATCC 9817</strain>
    </source>
</reference>
<dbReference type="Gene3D" id="3.90.1300.10">
    <property type="entry name" value="Amidase signature (AS) domain"/>
    <property type="match status" value="1"/>
</dbReference>
<dbReference type="RefSeq" id="WP_005882940.1">
    <property type="nucleotide sequence ID" value="NZ_CP028102.1"/>
</dbReference>
<evidence type="ECO:0000259" key="1">
    <source>
        <dbReference type="Pfam" id="PF01425"/>
    </source>
</evidence>
<dbReference type="GeneID" id="62762118"/>
<feature type="domain" description="Amidase" evidence="1">
    <location>
        <begin position="83"/>
        <end position="211"/>
    </location>
</feature>
<dbReference type="InterPro" id="IPR023631">
    <property type="entry name" value="Amidase_dom"/>
</dbReference>
<protein>
    <submittedName>
        <fullName evidence="2">Amidase</fullName>
    </submittedName>
</protein>
<sequence>MEKILAGIDRTKNFIGKTVKEQNPNILLDFFKNKGKTIGVKDTKEIDNNLIKKLLRNGYIWNTIDFSSDRGRAIDIRLLNPITSKVMTGSSSGTAINVLYGLNTVGIGTDGGGSVLGPAISLNLYSALLSGMGLKGKNKKKSTDEIAFIAGIGFITQNFMELEKVLKIFYEESEKKLKKLVLSDTLEKEIGDKLKNNYEITIWKDKSLFSREELMTELNNIFQKGDVFIYIEKNIEVEGIGDSVLGSLGDSGKVFQENSNKKFLKVFNMLDCTAITIPLKNIGSSIVIATPKGKNGLKYVLEIGKILDYEYRPKLFQEYFLNYPLKRIDNRTFEILEEM</sequence>
<proteinExistence type="predicted"/>
<dbReference type="EMBL" id="CP028102">
    <property type="protein sequence ID" value="AVQ17824.1"/>
    <property type="molecule type" value="Genomic_DNA"/>
</dbReference>
<gene>
    <name evidence="2" type="ORF">C4N19_01230</name>
</gene>